<comment type="similarity">
    <text evidence="3">In the N-terminal section; belongs to the glycosyltransferase 51 family.</text>
</comment>
<comment type="similarity">
    <text evidence="2">In the C-terminal section; belongs to the transpeptidase family.</text>
</comment>
<dbReference type="Pfam" id="PF00912">
    <property type="entry name" value="Transgly"/>
    <property type="match status" value="1"/>
</dbReference>
<evidence type="ECO:0000256" key="9">
    <source>
        <dbReference type="ARBA" id="ARBA00023268"/>
    </source>
</evidence>
<comment type="caution">
    <text evidence="16">The sequence shown here is derived from an EMBL/GenBank/DDBJ whole genome shotgun (WGS) entry which is preliminary data.</text>
</comment>
<keyword evidence="8" id="KW-0378">Hydrolase</keyword>
<feature type="transmembrane region" description="Helical" evidence="13">
    <location>
        <begin position="72"/>
        <end position="89"/>
    </location>
</feature>
<evidence type="ECO:0000256" key="10">
    <source>
        <dbReference type="ARBA" id="ARBA00044770"/>
    </source>
</evidence>
<keyword evidence="13" id="KW-1133">Transmembrane helix</keyword>
<feature type="domain" description="Glycosyl transferase family 51" evidence="15">
    <location>
        <begin position="120"/>
        <end position="280"/>
    </location>
</feature>
<dbReference type="EC" id="2.4.99.28" evidence="10"/>
<keyword evidence="7" id="KW-0808">Transferase</keyword>
<dbReference type="SUPFAM" id="SSF53955">
    <property type="entry name" value="Lysozyme-like"/>
    <property type="match status" value="1"/>
</dbReference>
<dbReference type="InterPro" id="IPR012338">
    <property type="entry name" value="Beta-lactam/transpept-like"/>
</dbReference>
<keyword evidence="13" id="KW-0812">Transmembrane</keyword>
<comment type="catalytic activity">
    <reaction evidence="11">
        <text>[GlcNAc-(1-&gt;4)-Mur2Ac(oyl-L-Ala-gamma-D-Glu-L-Lys-D-Ala-D-Ala)](n)-di-trans,octa-cis-undecaprenyl diphosphate + beta-D-GlcNAc-(1-&gt;4)-Mur2Ac(oyl-L-Ala-gamma-D-Glu-L-Lys-D-Ala-D-Ala)-di-trans,octa-cis-undecaprenyl diphosphate = [GlcNAc-(1-&gt;4)-Mur2Ac(oyl-L-Ala-gamma-D-Glu-L-Lys-D-Ala-D-Ala)](n+1)-di-trans,octa-cis-undecaprenyl diphosphate + di-trans,octa-cis-undecaprenyl diphosphate + H(+)</text>
        <dbReference type="Rhea" id="RHEA:23708"/>
        <dbReference type="Rhea" id="RHEA-COMP:9602"/>
        <dbReference type="Rhea" id="RHEA-COMP:9603"/>
        <dbReference type="ChEBI" id="CHEBI:15378"/>
        <dbReference type="ChEBI" id="CHEBI:58405"/>
        <dbReference type="ChEBI" id="CHEBI:60033"/>
        <dbReference type="ChEBI" id="CHEBI:78435"/>
        <dbReference type="EC" id="2.4.99.28"/>
    </reaction>
</comment>
<dbReference type="Gene3D" id="1.10.3810.10">
    <property type="entry name" value="Biosynthetic peptidoglycan transglycosylase-like"/>
    <property type="match status" value="1"/>
</dbReference>
<dbReference type="InterPro" id="IPR001460">
    <property type="entry name" value="PCN-bd_Tpept"/>
</dbReference>
<evidence type="ECO:0000256" key="4">
    <source>
        <dbReference type="ARBA" id="ARBA00022645"/>
    </source>
</evidence>
<dbReference type="InterPro" id="IPR036950">
    <property type="entry name" value="PBP_transglycosylase"/>
</dbReference>
<evidence type="ECO:0000313" key="16">
    <source>
        <dbReference type="EMBL" id="GGA01038.1"/>
    </source>
</evidence>
<evidence type="ECO:0000256" key="2">
    <source>
        <dbReference type="ARBA" id="ARBA00007090"/>
    </source>
</evidence>
<feature type="region of interest" description="Disordered" evidence="12">
    <location>
        <begin position="624"/>
        <end position="654"/>
    </location>
</feature>
<evidence type="ECO:0000259" key="14">
    <source>
        <dbReference type="Pfam" id="PF00905"/>
    </source>
</evidence>
<keyword evidence="6" id="KW-0328">Glycosyltransferase</keyword>
<dbReference type="Pfam" id="PF00905">
    <property type="entry name" value="Transpeptidase"/>
    <property type="match status" value="1"/>
</dbReference>
<dbReference type="SUPFAM" id="SSF56601">
    <property type="entry name" value="beta-lactamase/transpeptidase-like"/>
    <property type="match status" value="1"/>
</dbReference>
<name>A0ABQ1F6Y2_9SPHN</name>
<evidence type="ECO:0000256" key="6">
    <source>
        <dbReference type="ARBA" id="ARBA00022676"/>
    </source>
</evidence>
<comment type="pathway">
    <text evidence="1">Cell wall biogenesis; peptidoglycan biosynthesis.</text>
</comment>
<evidence type="ECO:0000256" key="11">
    <source>
        <dbReference type="ARBA" id="ARBA00049902"/>
    </source>
</evidence>
<evidence type="ECO:0000313" key="17">
    <source>
        <dbReference type="Proteomes" id="UP000603317"/>
    </source>
</evidence>
<evidence type="ECO:0000256" key="1">
    <source>
        <dbReference type="ARBA" id="ARBA00004752"/>
    </source>
</evidence>
<keyword evidence="13" id="KW-0472">Membrane</keyword>
<dbReference type="EMBL" id="BMID01000001">
    <property type="protein sequence ID" value="GGA01038.1"/>
    <property type="molecule type" value="Genomic_DNA"/>
</dbReference>
<keyword evidence="4" id="KW-0121">Carboxypeptidase</keyword>
<evidence type="ECO:0000256" key="5">
    <source>
        <dbReference type="ARBA" id="ARBA00022670"/>
    </source>
</evidence>
<evidence type="ECO:0000256" key="8">
    <source>
        <dbReference type="ARBA" id="ARBA00022801"/>
    </source>
</evidence>
<evidence type="ECO:0000256" key="3">
    <source>
        <dbReference type="ARBA" id="ARBA00007739"/>
    </source>
</evidence>
<reference evidence="17" key="1">
    <citation type="journal article" date="2019" name="Int. J. Syst. Evol. Microbiol.">
        <title>The Global Catalogue of Microorganisms (GCM) 10K type strain sequencing project: providing services to taxonomists for standard genome sequencing and annotation.</title>
        <authorList>
            <consortium name="The Broad Institute Genomics Platform"/>
            <consortium name="The Broad Institute Genome Sequencing Center for Infectious Disease"/>
            <person name="Wu L."/>
            <person name="Ma J."/>
        </authorList>
    </citation>
    <scope>NUCLEOTIDE SEQUENCE [LARGE SCALE GENOMIC DNA]</scope>
    <source>
        <strain evidence="17">CGMCC 1.15297</strain>
    </source>
</reference>
<evidence type="ECO:0000256" key="12">
    <source>
        <dbReference type="SAM" id="MobiDB-lite"/>
    </source>
</evidence>
<organism evidence="16 17">
    <name type="scientific">Blastomonas marina</name>
    <dbReference type="NCBI Taxonomy" id="1867408"/>
    <lineage>
        <taxon>Bacteria</taxon>
        <taxon>Pseudomonadati</taxon>
        <taxon>Pseudomonadota</taxon>
        <taxon>Alphaproteobacteria</taxon>
        <taxon>Sphingomonadales</taxon>
        <taxon>Sphingomonadaceae</taxon>
        <taxon>Blastomonas</taxon>
    </lineage>
</organism>
<dbReference type="InterPro" id="IPR023346">
    <property type="entry name" value="Lysozyme-like_dom_sf"/>
</dbReference>
<feature type="domain" description="Penicillin-binding protein transpeptidase" evidence="14">
    <location>
        <begin position="361"/>
        <end position="617"/>
    </location>
</feature>
<dbReference type="InterPro" id="IPR001264">
    <property type="entry name" value="Glyco_trans_51"/>
</dbReference>
<proteinExistence type="inferred from homology"/>
<gene>
    <name evidence="16" type="ORF">GCM10010923_07050</name>
</gene>
<dbReference type="PANTHER" id="PTHR32282">
    <property type="entry name" value="BINDING PROTEIN TRANSPEPTIDASE, PUTATIVE-RELATED"/>
    <property type="match status" value="1"/>
</dbReference>
<accession>A0ABQ1F6Y2</accession>
<protein>
    <recommendedName>
        <fullName evidence="10">peptidoglycan glycosyltransferase</fullName>
        <ecNumber evidence="10">2.4.99.28</ecNumber>
    </recommendedName>
</protein>
<feature type="region of interest" description="Disordered" evidence="12">
    <location>
        <begin position="415"/>
        <end position="434"/>
    </location>
</feature>
<evidence type="ECO:0000259" key="15">
    <source>
        <dbReference type="Pfam" id="PF00912"/>
    </source>
</evidence>
<dbReference type="InterPro" id="IPR050396">
    <property type="entry name" value="Glycosyltr_51/Transpeptidase"/>
</dbReference>
<dbReference type="PANTHER" id="PTHR32282:SF33">
    <property type="entry name" value="PEPTIDOGLYCAN GLYCOSYLTRANSFERASE"/>
    <property type="match status" value="1"/>
</dbReference>
<dbReference type="Proteomes" id="UP000603317">
    <property type="component" value="Unassembled WGS sequence"/>
</dbReference>
<dbReference type="Gene3D" id="3.40.710.10">
    <property type="entry name" value="DD-peptidase/beta-lactamase superfamily"/>
    <property type="match status" value="1"/>
</dbReference>
<keyword evidence="5" id="KW-0645">Protease</keyword>
<keyword evidence="9" id="KW-0511">Multifunctional enzyme</keyword>
<dbReference type="RefSeq" id="WP_188641388.1">
    <property type="nucleotide sequence ID" value="NZ_BMID01000001.1"/>
</dbReference>
<evidence type="ECO:0000256" key="13">
    <source>
        <dbReference type="SAM" id="Phobius"/>
    </source>
</evidence>
<evidence type="ECO:0000256" key="7">
    <source>
        <dbReference type="ARBA" id="ARBA00022679"/>
    </source>
</evidence>
<keyword evidence="17" id="KW-1185">Reference proteome</keyword>
<sequence>MHGSTYTESGWRRFWPFGRRQREERAQFEARLSDYDRRLAELETDLEGGAGGAAGKLAPAGGHSWGWWIKRGLLACLAIFVLLVAYLAITAPLSKSLQPIAAPQITLLAADGTPIARNGAMVAEPVKVAELPEHVIQPFLAIEDRRFYDHWGVDPRGIGRAVFTGVGGGSTITQQLAKFTFLTPERTLTRKAREALIAFWLEARLTKDEILERYLSNAYFGDNMYGLRAASMHYFYRKPENLKPEQAAMLAGLLKAPSRLAPTKNYDLAKERFKLVVGSMVEAGFLTEAQAAAMRPPALDVRTERDLPTGTYFADWALPEARKLSEVGYNRATITTTLDARLQAAARRAVERAPGGAQVALVAMRPNGEVVAMVGGRDYSQSAFNRVTQAKRQPGSTFKLFVYLAALEAGMRPTDTIDNRPITEGSYRPQNSGERYSDAITLEEAFARSSNVAAVRLWQKVGDDAVIDVARRLGVSSSITPGDPSVALGTSTMTLMELTAAYAAVAAGEYPVEPRAFPAEEKSWFEQLTSGGGFSRRVQDDMQTLLRAAINKGTGRAAMLRVPNFGKTGTTQDNRDALFVGFAGDLVVGVWVGNDDNSPLGNVSGGTVPARIWRDFMTAALGGRVALPSPSPAPAEDPGTPIEPQDVPDIEDIPLGENGARMRIRDGEVVIEGDADVPIDFRIDEDGIRVEPRRREEEAAPEQ</sequence>